<evidence type="ECO:0000256" key="6">
    <source>
        <dbReference type="SAM" id="MobiDB-lite"/>
    </source>
</evidence>
<dbReference type="PROSITE" id="PS51375">
    <property type="entry name" value="PPR"/>
    <property type="match status" value="3"/>
</dbReference>
<keyword evidence="2" id="KW-0677">Repeat</keyword>
<comment type="similarity">
    <text evidence="1">Belongs to the CCM1 family.</text>
</comment>
<evidence type="ECO:0000313" key="9">
    <source>
        <dbReference type="Proteomes" id="UP001437256"/>
    </source>
</evidence>
<dbReference type="PANTHER" id="PTHR47447:SF17">
    <property type="entry name" value="OS12G0638900 PROTEIN"/>
    <property type="match status" value="1"/>
</dbReference>
<feature type="domain" description="Pentatricopeptide repeat-containing protein-mitochondrial" evidence="7">
    <location>
        <begin position="188"/>
        <end position="311"/>
    </location>
</feature>
<comment type="caution">
    <text evidence="8">The sequence shown here is derived from an EMBL/GenBank/DDBJ whole genome shotgun (WGS) entry which is preliminary data.</text>
</comment>
<feature type="region of interest" description="Disordered" evidence="6">
    <location>
        <begin position="449"/>
        <end position="473"/>
    </location>
</feature>
<evidence type="ECO:0000256" key="3">
    <source>
        <dbReference type="ARBA" id="ARBA00044493"/>
    </source>
</evidence>
<gene>
    <name evidence="8" type="ORF">AAF712_004063</name>
</gene>
<keyword evidence="9" id="KW-1185">Reference proteome</keyword>
<organism evidence="8 9">
    <name type="scientific">Marasmius tenuissimus</name>
    <dbReference type="NCBI Taxonomy" id="585030"/>
    <lineage>
        <taxon>Eukaryota</taxon>
        <taxon>Fungi</taxon>
        <taxon>Dikarya</taxon>
        <taxon>Basidiomycota</taxon>
        <taxon>Agaricomycotina</taxon>
        <taxon>Agaricomycetes</taxon>
        <taxon>Agaricomycetidae</taxon>
        <taxon>Agaricales</taxon>
        <taxon>Marasmiineae</taxon>
        <taxon>Marasmiaceae</taxon>
        <taxon>Marasmius</taxon>
    </lineage>
</organism>
<evidence type="ECO:0000256" key="5">
    <source>
        <dbReference type="PROSITE-ProRule" id="PRU00708"/>
    </source>
</evidence>
<evidence type="ECO:0000259" key="7">
    <source>
        <dbReference type="Pfam" id="PF23276"/>
    </source>
</evidence>
<dbReference type="Proteomes" id="UP001437256">
    <property type="component" value="Unassembled WGS sequence"/>
</dbReference>
<name>A0ABR3A5S5_9AGAR</name>
<dbReference type="InterPro" id="IPR057027">
    <property type="entry name" value="TPR_mt"/>
</dbReference>
<protein>
    <recommendedName>
        <fullName evidence="7">Pentatricopeptide repeat-containing protein-mitochondrial domain-containing protein</fullName>
    </recommendedName>
</protein>
<dbReference type="NCBIfam" id="TIGR00756">
    <property type="entry name" value="PPR"/>
    <property type="match status" value="1"/>
</dbReference>
<accession>A0ABR3A5S5</accession>
<dbReference type="PANTHER" id="PTHR47447">
    <property type="entry name" value="OS03G0856100 PROTEIN"/>
    <property type="match status" value="1"/>
</dbReference>
<feature type="repeat" description="PPR" evidence="5">
    <location>
        <begin position="78"/>
        <end position="112"/>
    </location>
</feature>
<evidence type="ECO:0000256" key="1">
    <source>
        <dbReference type="ARBA" id="ARBA00006192"/>
    </source>
</evidence>
<dbReference type="EMBL" id="JBBXMP010000016">
    <property type="protein sequence ID" value="KAL0068734.1"/>
    <property type="molecule type" value="Genomic_DNA"/>
</dbReference>
<dbReference type="Pfam" id="PF23276">
    <property type="entry name" value="TPR_24"/>
    <property type="match status" value="1"/>
</dbReference>
<proteinExistence type="inferred from homology"/>
<sequence>MKSKNIRPDLKTYHLILRCLADALAGNEAYAVMDDMALSGIEPDVTSYNLLLEANAHRNSPHLWSVLQTMSEKGIEPNSATYSAIFRIFAHAGNFEMCLKHLHDMWAKGLEPELGAMEHIVLLAAKAGHPRLALDLLEKYQESSVRTLSLDVWEECLKASAILEWKEGTVKCWEAVLRNEALKPDEDVYLAVLKTAGRHALPDLASDVLRVLRQSKIPWKEQHFVPLVEAFARGHQIEEAFSTLRIMRSSGIHISPTAIEPFSNVLRTDEKLLDNAWNIVENMPDVHISDLNVIIRAAGRDLQRAVGAYKSAPDLKLQPDQDTYHFLLEGAVAAQHPLGDLILDDMKKASIAPNQRTYELLIDLAVTQDSYEDAFYFLEEMKGAGFTPPAHTYKKIIETCAYEGDQRYEIALAEMVEMKHTPTAEFQRATALTYKRAVDRVTEGKKLAERHASQKRHSALDSSAQTFIETGGA</sequence>
<evidence type="ECO:0000256" key="2">
    <source>
        <dbReference type="ARBA" id="ARBA00022737"/>
    </source>
</evidence>
<feature type="repeat" description="PPR" evidence="5">
    <location>
        <begin position="354"/>
        <end position="388"/>
    </location>
</feature>
<comment type="subunit">
    <text evidence="4">Binds to mitochondrial small subunit 15S rRNA.</text>
</comment>
<dbReference type="Gene3D" id="1.25.40.10">
    <property type="entry name" value="Tetratricopeptide repeat domain"/>
    <property type="match status" value="4"/>
</dbReference>
<feature type="repeat" description="PPR" evidence="5">
    <location>
        <begin position="9"/>
        <end position="43"/>
    </location>
</feature>
<comment type="function">
    <text evidence="3">Regulates mitochondrial small subunit maturation by controlling 15S rRNA 5'-end processing. Localizes to the 5' precursor of the 15S rRNA in a position that is subsequently occupied by mS47 in the mature yeast mtSSU. Uses structure and sequence-specific RNA recognition, binding to a single-stranded region of the precursor and specifically recognizing bases -6 to -1. The exchange of Ccm1 for mS47 is coupled to the irreversible removal of precursor rRNA that is accompanied by conformational changes of the mitoribosomal proteins uS5m and mS26. These conformational changes signal completion of 5'-end rRNA processing through protection of the mature 5'-end of the 15S rRNA and stabilization of mS47. The removal of the 5' precursor together with the dissociation of Ccm1 may be catalyzed by the 5'-3' exoribonuclease Pet127. Involved in the specific removal of group I introns in mitochondrial encoded transcripts.</text>
</comment>
<dbReference type="InterPro" id="IPR011990">
    <property type="entry name" value="TPR-like_helical_dom_sf"/>
</dbReference>
<dbReference type="Pfam" id="PF13812">
    <property type="entry name" value="PPR_3"/>
    <property type="match status" value="2"/>
</dbReference>
<evidence type="ECO:0000256" key="4">
    <source>
        <dbReference type="ARBA" id="ARBA00044511"/>
    </source>
</evidence>
<reference evidence="8 9" key="1">
    <citation type="submission" date="2024-05" db="EMBL/GenBank/DDBJ databases">
        <title>A draft genome resource for the thread blight pathogen Marasmius tenuissimus strain MS-2.</title>
        <authorList>
            <person name="Yulfo-Soto G.E."/>
            <person name="Baruah I.K."/>
            <person name="Amoako-Attah I."/>
            <person name="Bukari Y."/>
            <person name="Meinhardt L.W."/>
            <person name="Bailey B.A."/>
            <person name="Cohen S.P."/>
        </authorList>
    </citation>
    <scope>NUCLEOTIDE SEQUENCE [LARGE SCALE GENOMIC DNA]</scope>
    <source>
        <strain evidence="8 9">MS-2</strain>
    </source>
</reference>
<evidence type="ECO:0000313" key="8">
    <source>
        <dbReference type="EMBL" id="KAL0068734.1"/>
    </source>
</evidence>
<feature type="compositionally biased region" description="Polar residues" evidence="6">
    <location>
        <begin position="460"/>
        <end position="473"/>
    </location>
</feature>
<dbReference type="InterPro" id="IPR002885">
    <property type="entry name" value="PPR_rpt"/>
</dbReference>